<evidence type="ECO:0000256" key="4">
    <source>
        <dbReference type="ARBA" id="ARBA00004812"/>
    </source>
</evidence>
<evidence type="ECO:0000256" key="15">
    <source>
        <dbReference type="ARBA" id="ARBA00022571"/>
    </source>
</evidence>
<evidence type="ECO:0000313" key="48">
    <source>
        <dbReference type="EMBL" id="CAD8955253.1"/>
    </source>
</evidence>
<comment type="pathway">
    <text evidence="5">Pyrimidine metabolism; UMP biosynthesis via de novo pathway; (S)-dihydroorotate from bicarbonate: step 2/3.</text>
</comment>
<dbReference type="EC" id="2.1.3.2" evidence="12"/>
<dbReference type="InterPro" id="IPR006131">
    <property type="entry name" value="Asp_carbamoyltransf_Asp/Orn-bd"/>
</dbReference>
<protein>
    <recommendedName>
        <fullName evidence="42">Carbamoyl phosphate synthase arginine-specific large chain</fullName>
        <ecNumber evidence="12">2.1.3.2</ecNumber>
        <ecNumber evidence="11">3.5.1.2</ecNumber>
        <ecNumber evidence="10">3.5.2.3</ecNumber>
        <ecNumber evidence="33">6.3.4.16</ecNumber>
        <ecNumber evidence="9">6.3.5.5</ecNumber>
    </recommendedName>
    <alternativeName>
        <fullName evidence="41">Carbamoyl phosphate synthase pyrimidine-specific large chain</fullName>
    </alternativeName>
</protein>
<dbReference type="PROSITE" id="PS50975">
    <property type="entry name" value="ATP_GRASP"/>
    <property type="match status" value="2"/>
</dbReference>
<dbReference type="SUPFAM" id="SSF53671">
    <property type="entry name" value="Aspartate/ornithine carbamoyltransferase"/>
    <property type="match status" value="1"/>
</dbReference>
<dbReference type="InterPro" id="IPR029062">
    <property type="entry name" value="Class_I_gatase-like"/>
</dbReference>
<dbReference type="GO" id="GO:0005829">
    <property type="term" value="C:cytosol"/>
    <property type="evidence" value="ECO:0007669"/>
    <property type="project" value="TreeGrafter"/>
</dbReference>
<evidence type="ECO:0000256" key="13">
    <source>
        <dbReference type="ARBA" id="ARBA00022490"/>
    </source>
</evidence>
<dbReference type="HAMAP" id="MF_01209">
    <property type="entry name" value="CPSase_S_chain"/>
    <property type="match status" value="1"/>
</dbReference>
<evidence type="ECO:0000256" key="21">
    <source>
        <dbReference type="ARBA" id="ARBA00022741"/>
    </source>
</evidence>
<dbReference type="Pfam" id="PF00988">
    <property type="entry name" value="CPSase_sm_chain"/>
    <property type="match status" value="1"/>
</dbReference>
<keyword evidence="28" id="KW-0511">Multifunctional enzyme</keyword>
<dbReference type="FunFam" id="3.40.50.1370:FF:000005">
    <property type="entry name" value="CAD protein-like isoform X1"/>
    <property type="match status" value="1"/>
</dbReference>
<dbReference type="SUPFAM" id="SSF52317">
    <property type="entry name" value="Class I glutamine amidotransferase-like"/>
    <property type="match status" value="1"/>
</dbReference>
<comment type="catalytic activity">
    <reaction evidence="37">
        <text>carbamoyl phosphate + L-aspartate = N-carbamoyl-L-aspartate + phosphate + H(+)</text>
        <dbReference type="Rhea" id="RHEA:20013"/>
        <dbReference type="ChEBI" id="CHEBI:15378"/>
        <dbReference type="ChEBI" id="CHEBI:29991"/>
        <dbReference type="ChEBI" id="CHEBI:32814"/>
        <dbReference type="ChEBI" id="CHEBI:43474"/>
        <dbReference type="ChEBI" id="CHEBI:58228"/>
        <dbReference type="EC" id="2.1.3.2"/>
    </reaction>
</comment>
<dbReference type="PRINTS" id="PR00098">
    <property type="entry name" value="CPSASE"/>
</dbReference>
<dbReference type="InterPro" id="IPR006130">
    <property type="entry name" value="Asp/Orn_carbamoylTrfase"/>
</dbReference>
<evidence type="ECO:0000256" key="33">
    <source>
        <dbReference type="ARBA" id="ARBA00044063"/>
    </source>
</evidence>
<dbReference type="GO" id="GO:0046872">
    <property type="term" value="F:metal ion binding"/>
    <property type="evidence" value="ECO:0007669"/>
    <property type="project" value="UniProtKB-KW"/>
</dbReference>
<dbReference type="InterPro" id="IPR016185">
    <property type="entry name" value="PreATP-grasp_dom_sf"/>
</dbReference>
<comment type="catalytic activity">
    <reaction evidence="35">
        <text>(S)-dihydroorotate + H2O = N-carbamoyl-L-aspartate + H(+)</text>
        <dbReference type="Rhea" id="RHEA:24296"/>
        <dbReference type="ChEBI" id="CHEBI:15377"/>
        <dbReference type="ChEBI" id="CHEBI:15378"/>
        <dbReference type="ChEBI" id="CHEBI:30864"/>
        <dbReference type="ChEBI" id="CHEBI:32814"/>
        <dbReference type="EC" id="3.5.2.3"/>
    </reaction>
</comment>
<dbReference type="FunFam" id="3.40.50.1370:FF:000002">
    <property type="entry name" value="Aspartate carbamoyltransferase 2"/>
    <property type="match status" value="1"/>
</dbReference>
<evidence type="ECO:0000256" key="36">
    <source>
        <dbReference type="ARBA" id="ARBA00048816"/>
    </source>
</evidence>
<evidence type="ECO:0000256" key="44">
    <source>
        <dbReference type="SAM" id="MobiDB-lite"/>
    </source>
</evidence>
<dbReference type="GO" id="GO:0004070">
    <property type="term" value="F:aspartate carbamoyltransferase activity"/>
    <property type="evidence" value="ECO:0007669"/>
    <property type="project" value="UniProtKB-EC"/>
</dbReference>
<dbReference type="CDD" id="cd01744">
    <property type="entry name" value="GATase1_CPSase"/>
    <property type="match status" value="1"/>
</dbReference>
<dbReference type="Gene3D" id="3.30.470.20">
    <property type="entry name" value="ATP-grasp fold, B domain"/>
    <property type="match status" value="2"/>
</dbReference>
<evidence type="ECO:0000256" key="9">
    <source>
        <dbReference type="ARBA" id="ARBA00012738"/>
    </source>
</evidence>
<evidence type="ECO:0000256" key="32">
    <source>
        <dbReference type="ARBA" id="ARBA00043998"/>
    </source>
</evidence>
<evidence type="ECO:0000256" key="26">
    <source>
        <dbReference type="ARBA" id="ARBA00022975"/>
    </source>
</evidence>
<comment type="cofactor">
    <cofactor evidence="1">
        <name>Mn(2+)</name>
        <dbReference type="ChEBI" id="CHEBI:29035"/>
    </cofactor>
</comment>
<dbReference type="InterPro" id="IPR035686">
    <property type="entry name" value="CPSase_GATase1"/>
</dbReference>
<dbReference type="InterPro" id="IPR006274">
    <property type="entry name" value="CarbamoylP_synth_ssu"/>
</dbReference>
<dbReference type="Gene3D" id="3.40.50.1380">
    <property type="entry name" value="Methylglyoxal synthase-like domain"/>
    <property type="match status" value="1"/>
</dbReference>
<evidence type="ECO:0000256" key="12">
    <source>
        <dbReference type="ARBA" id="ARBA00013008"/>
    </source>
</evidence>
<dbReference type="PRINTS" id="PR00099">
    <property type="entry name" value="CPSGATASE"/>
</dbReference>
<dbReference type="GO" id="GO:0004088">
    <property type="term" value="F:carbamoyl-phosphate synthase (glutamine-hydrolyzing) activity"/>
    <property type="evidence" value="ECO:0007669"/>
    <property type="project" value="UniProtKB-EC"/>
</dbReference>
<dbReference type="NCBIfam" id="TIGR00670">
    <property type="entry name" value="asp_carb_tr"/>
    <property type="match status" value="1"/>
</dbReference>
<comment type="pathway">
    <text evidence="6">Pyrimidine metabolism; UMP biosynthesis via de novo pathway; (S)-dihydroorotate from bicarbonate: step 3/3.</text>
</comment>
<dbReference type="EMBL" id="HBFX01016240">
    <property type="protein sequence ID" value="CAD8955253.1"/>
    <property type="molecule type" value="Transcribed_RNA"/>
</dbReference>
<dbReference type="InterPro" id="IPR013815">
    <property type="entry name" value="ATP_grasp_subdomain_1"/>
</dbReference>
<evidence type="ECO:0000256" key="38">
    <source>
        <dbReference type="ARBA" id="ARBA00049534"/>
    </source>
</evidence>
<evidence type="ECO:0000256" key="5">
    <source>
        <dbReference type="ARBA" id="ARBA00004852"/>
    </source>
</evidence>
<dbReference type="InterPro" id="IPR002474">
    <property type="entry name" value="CarbamoylP_synth_ssu_N"/>
</dbReference>
<dbReference type="EC" id="6.3.5.5" evidence="9"/>
<comment type="function">
    <text evidence="40">Small subunit of the glutamine-dependent carbamoyl phosphate synthetase (CPSase). CPSase catalyzes the formation of carbamoyl phosphate from the ammonia moiety of glutamine, carbonate, and phosphate donated by ATP, constituting the first step of the biosynthetic pathway leading to pyrimidine nucleotides. The large subunit (synthetase) binds the substrates ammonia (free or transferred from glutamine from the small subunit), hydrogencarbonate and ATP and carries out an ATP-coupled ligase reaction, activating hydrogencarbonate by forming carboxy phosphate which reacts with ammonia to form carbamoyl phosphate.</text>
</comment>
<dbReference type="Gene3D" id="3.50.30.20">
    <property type="entry name" value="Carbamoyl-phosphate synthase small subunit, N-terminal domain"/>
    <property type="match status" value="1"/>
</dbReference>
<feature type="region of interest" description="Disordered" evidence="44">
    <location>
        <begin position="1813"/>
        <end position="1892"/>
    </location>
</feature>
<dbReference type="Gene3D" id="3.40.50.880">
    <property type="match status" value="1"/>
</dbReference>
<comment type="pathway">
    <text evidence="4">Pyrimidine metabolism; UMP biosynthesis via de novo pathway; (S)-dihydroorotate from bicarbonate: step 1/3.</text>
</comment>
<comment type="similarity">
    <text evidence="32">In the 2nd section; belongs to the CarB family.</text>
</comment>
<dbReference type="GO" id="GO:0004151">
    <property type="term" value="F:dihydroorotase activity"/>
    <property type="evidence" value="ECO:0007669"/>
    <property type="project" value="UniProtKB-EC"/>
</dbReference>
<evidence type="ECO:0000256" key="43">
    <source>
        <dbReference type="PROSITE-ProRule" id="PRU00409"/>
    </source>
</evidence>
<evidence type="ECO:0000256" key="14">
    <source>
        <dbReference type="ARBA" id="ARBA00022553"/>
    </source>
</evidence>
<dbReference type="Gene3D" id="3.40.50.20">
    <property type="match status" value="2"/>
</dbReference>
<comment type="similarity">
    <text evidence="8">Belongs to the CarB family.</text>
</comment>
<dbReference type="GO" id="GO:0016597">
    <property type="term" value="F:amino acid binding"/>
    <property type="evidence" value="ECO:0007669"/>
    <property type="project" value="InterPro"/>
</dbReference>
<dbReference type="HAMAP" id="MF_00001">
    <property type="entry name" value="Asp_carb_tr"/>
    <property type="match status" value="1"/>
</dbReference>
<dbReference type="GO" id="GO:0004359">
    <property type="term" value="F:glutaminase activity"/>
    <property type="evidence" value="ECO:0007669"/>
    <property type="project" value="UniProtKB-EC"/>
</dbReference>
<dbReference type="Gene3D" id="3.40.50.1370">
    <property type="entry name" value="Aspartate/ornithine carbamoyltransferase"/>
    <property type="match status" value="2"/>
</dbReference>
<dbReference type="SUPFAM" id="SSF52021">
    <property type="entry name" value="Carbamoyl phosphate synthetase, small subunit N-terminal domain"/>
    <property type="match status" value="1"/>
</dbReference>
<evidence type="ECO:0000256" key="3">
    <source>
        <dbReference type="ARBA" id="ARBA00004496"/>
    </source>
</evidence>
<dbReference type="Pfam" id="PF02729">
    <property type="entry name" value="OTCace_N"/>
    <property type="match status" value="1"/>
</dbReference>
<comment type="pathway">
    <text evidence="7">Amino-acid biosynthesis; L-arginine biosynthesis; carbamoyl phosphate from bicarbonate: step 1/1.</text>
</comment>
<comment type="catalytic activity">
    <reaction evidence="34">
        <text>hydrogencarbonate + NH4(+) + 2 ATP = carbamoyl phosphate + 2 ADP + phosphate + 2 H(+)</text>
        <dbReference type="Rhea" id="RHEA:18029"/>
        <dbReference type="ChEBI" id="CHEBI:15378"/>
        <dbReference type="ChEBI" id="CHEBI:17544"/>
        <dbReference type="ChEBI" id="CHEBI:28938"/>
        <dbReference type="ChEBI" id="CHEBI:30616"/>
        <dbReference type="ChEBI" id="CHEBI:43474"/>
        <dbReference type="ChEBI" id="CHEBI:58228"/>
        <dbReference type="ChEBI" id="CHEBI:456216"/>
        <dbReference type="EC" id="6.3.4.16"/>
    </reaction>
</comment>
<keyword evidence="26" id="KW-0665">Pyrimidine biosynthesis</keyword>
<evidence type="ECO:0000256" key="11">
    <source>
        <dbReference type="ARBA" id="ARBA00012918"/>
    </source>
</evidence>
<dbReference type="Pfam" id="PF02142">
    <property type="entry name" value="MGS"/>
    <property type="match status" value="1"/>
</dbReference>
<dbReference type="CDD" id="cd01423">
    <property type="entry name" value="MGS_CPS_I_III"/>
    <property type="match status" value="1"/>
</dbReference>
<keyword evidence="25" id="KW-0460">Magnesium</keyword>
<evidence type="ECO:0000256" key="28">
    <source>
        <dbReference type="ARBA" id="ARBA00023268"/>
    </source>
</evidence>
<feature type="domain" description="ATP-grasp" evidence="45">
    <location>
        <begin position="530"/>
        <end position="722"/>
    </location>
</feature>
<dbReference type="InterPro" id="IPR058047">
    <property type="entry name" value="CPSase_preATP-grasp"/>
</dbReference>
<dbReference type="InterPro" id="IPR005479">
    <property type="entry name" value="CPAse_ATP-bd"/>
</dbReference>
<evidence type="ECO:0000256" key="2">
    <source>
        <dbReference type="ARBA" id="ARBA00001947"/>
    </source>
</evidence>
<dbReference type="FunFam" id="3.30.470.20:FF:000026">
    <property type="entry name" value="Carbamoyl-phosphate synthase large chain"/>
    <property type="match status" value="1"/>
</dbReference>
<dbReference type="GO" id="GO:0005524">
    <property type="term" value="F:ATP binding"/>
    <property type="evidence" value="ECO:0007669"/>
    <property type="project" value="UniProtKB-UniRule"/>
</dbReference>
<dbReference type="InterPro" id="IPR036914">
    <property type="entry name" value="MGS-like_dom_sf"/>
</dbReference>
<dbReference type="NCBIfam" id="NF009455">
    <property type="entry name" value="PRK12815.1"/>
    <property type="match status" value="1"/>
</dbReference>
<dbReference type="InterPro" id="IPR036901">
    <property type="entry name" value="Asp/Orn_carbamoylTrfase_sf"/>
</dbReference>
<dbReference type="GO" id="GO:0006228">
    <property type="term" value="P:UTP biosynthetic process"/>
    <property type="evidence" value="ECO:0007669"/>
    <property type="project" value="TreeGrafter"/>
</dbReference>
<dbReference type="Gene3D" id="3.30.1490.20">
    <property type="entry name" value="ATP-grasp fold, A domain"/>
    <property type="match status" value="1"/>
</dbReference>
<dbReference type="SUPFAM" id="SSF51338">
    <property type="entry name" value="Composite domain of metallo-dependent hydrolases"/>
    <property type="match status" value="1"/>
</dbReference>
<evidence type="ECO:0000256" key="30">
    <source>
        <dbReference type="ARBA" id="ARBA00043979"/>
    </source>
</evidence>
<keyword evidence="17" id="KW-0028">Amino-acid biosynthesis</keyword>
<evidence type="ECO:0000256" key="41">
    <source>
        <dbReference type="ARBA" id="ARBA00069524"/>
    </source>
</evidence>
<dbReference type="InterPro" id="IPR005480">
    <property type="entry name" value="CPSase_lsu_oligo"/>
</dbReference>
<evidence type="ECO:0000256" key="8">
    <source>
        <dbReference type="ARBA" id="ARBA00009799"/>
    </source>
</evidence>
<keyword evidence="14" id="KW-0597">Phosphoprotein</keyword>
<evidence type="ECO:0000259" key="45">
    <source>
        <dbReference type="PROSITE" id="PS50975"/>
    </source>
</evidence>
<dbReference type="FunFam" id="3.40.50.20:FF:000002">
    <property type="entry name" value="Carbamoyl-phosphate synthase large chain"/>
    <property type="match status" value="1"/>
</dbReference>
<evidence type="ECO:0000256" key="27">
    <source>
        <dbReference type="ARBA" id="ARBA00023211"/>
    </source>
</evidence>
<dbReference type="InterPro" id="IPR011607">
    <property type="entry name" value="MGS-like_dom"/>
</dbReference>
<dbReference type="GO" id="GO:0019240">
    <property type="term" value="P:citrulline biosynthetic process"/>
    <property type="evidence" value="ECO:0007669"/>
    <property type="project" value="TreeGrafter"/>
</dbReference>
<evidence type="ECO:0000256" key="7">
    <source>
        <dbReference type="ARBA" id="ARBA00005077"/>
    </source>
</evidence>
<gene>
    <name evidence="48" type="ORF">HAND00432_LOCUS9791</name>
    <name evidence="47" type="ORF">HAND1043_LOCUS19338</name>
</gene>
<dbReference type="PROSITE" id="PS00866">
    <property type="entry name" value="CPSASE_1"/>
    <property type="match status" value="2"/>
</dbReference>
<dbReference type="Pfam" id="PF12890">
    <property type="entry name" value="DHOase"/>
    <property type="match status" value="1"/>
</dbReference>
<keyword evidence="20" id="KW-0677">Repeat</keyword>
<evidence type="ECO:0000256" key="40">
    <source>
        <dbReference type="ARBA" id="ARBA00060037"/>
    </source>
</evidence>
<evidence type="ECO:0000256" key="34">
    <source>
        <dbReference type="ARBA" id="ARBA00047359"/>
    </source>
</evidence>
<dbReference type="Pfam" id="PF00185">
    <property type="entry name" value="OTCace"/>
    <property type="match status" value="1"/>
</dbReference>
<dbReference type="EMBL" id="HBFK01031831">
    <property type="protein sequence ID" value="CAD8752832.1"/>
    <property type="molecule type" value="Transcribed_RNA"/>
</dbReference>
<keyword evidence="16" id="KW-0436">Ligase</keyword>
<keyword evidence="13" id="KW-0963">Cytoplasm</keyword>
<dbReference type="FunFam" id="3.20.20.140:FF:000036">
    <property type="entry name" value="Carbamoyl-phosphate synthase large chain"/>
    <property type="match status" value="1"/>
</dbReference>
<evidence type="ECO:0000256" key="29">
    <source>
        <dbReference type="ARBA" id="ARBA00043968"/>
    </source>
</evidence>
<evidence type="ECO:0000256" key="1">
    <source>
        <dbReference type="ARBA" id="ARBA00001936"/>
    </source>
</evidence>
<evidence type="ECO:0000313" key="47">
    <source>
        <dbReference type="EMBL" id="CAD8752832.1"/>
    </source>
</evidence>
<evidence type="ECO:0000256" key="42">
    <source>
        <dbReference type="ARBA" id="ARBA00074189"/>
    </source>
</evidence>
<keyword evidence="22" id="KW-0378">Hydrolase</keyword>
<dbReference type="PRINTS" id="PR00100">
    <property type="entry name" value="AOTCASE"/>
</dbReference>
<dbReference type="InterPro" id="IPR036897">
    <property type="entry name" value="CarbamoylP_synth_lsu_oligo_sf"/>
</dbReference>
<dbReference type="InterPro" id="IPR002195">
    <property type="entry name" value="Dihydroorotase_CS"/>
</dbReference>
<dbReference type="FunFam" id="3.50.30.20:FF:000002">
    <property type="entry name" value="Carbamoyl-phosphate synthase 1, mitochondrial"/>
    <property type="match status" value="1"/>
</dbReference>
<proteinExistence type="inferred from homology"/>
<dbReference type="Gene3D" id="1.10.1030.10">
    <property type="entry name" value="Carbamoyl-phosphate synthetase, large subunit oligomerisation domain"/>
    <property type="match status" value="1"/>
</dbReference>
<dbReference type="GO" id="GO:0006526">
    <property type="term" value="P:L-arginine biosynthetic process"/>
    <property type="evidence" value="ECO:0007669"/>
    <property type="project" value="UniProtKB-KW"/>
</dbReference>
<keyword evidence="18" id="KW-0808">Transferase</keyword>
<dbReference type="PANTHER" id="PTHR11405">
    <property type="entry name" value="CARBAMOYLTRANSFERASE FAMILY MEMBER"/>
    <property type="match status" value="1"/>
</dbReference>
<comment type="similarity">
    <text evidence="29">In the 3rd section; belongs to the metallo-dependent hydrolases superfamily. DHOase family. CAD subfamily.</text>
</comment>
<evidence type="ECO:0000256" key="39">
    <source>
        <dbReference type="ARBA" id="ARBA00059164"/>
    </source>
</evidence>
<dbReference type="InterPro" id="IPR011761">
    <property type="entry name" value="ATP-grasp"/>
</dbReference>
<dbReference type="FunFam" id="3.40.50.880:FF:000006">
    <property type="entry name" value="Carbamoyl-phosphate synthase 1, mitochondrial"/>
    <property type="match status" value="1"/>
</dbReference>
<dbReference type="SMART" id="SM01097">
    <property type="entry name" value="CPSase_sm_chain"/>
    <property type="match status" value="1"/>
</dbReference>
<keyword evidence="21 43" id="KW-0547">Nucleotide-binding</keyword>
<dbReference type="InterPro" id="IPR006132">
    <property type="entry name" value="Asp/Orn_carbamoyltranf_P-bd"/>
</dbReference>
<dbReference type="SUPFAM" id="SSF52335">
    <property type="entry name" value="Methylglyoxal synthase-like"/>
    <property type="match status" value="1"/>
</dbReference>
<keyword evidence="27" id="KW-0464">Manganese</keyword>
<dbReference type="InterPro" id="IPR032466">
    <property type="entry name" value="Metal_Hydrolase"/>
</dbReference>
<feature type="domain" description="ATP-grasp" evidence="45">
    <location>
        <begin position="1063"/>
        <end position="1254"/>
    </location>
</feature>
<accession>A0A6T8NUY1</accession>
<dbReference type="InterPro" id="IPR024403">
    <property type="entry name" value="DHOase_cat"/>
</dbReference>
<evidence type="ECO:0000259" key="46">
    <source>
        <dbReference type="PROSITE" id="PS51855"/>
    </source>
</evidence>
<comment type="similarity">
    <text evidence="30">In the C-terminal section; belongs to the aspartate/ornithine carbamoyltransferase superfamily. ATCase family.</text>
</comment>
<evidence type="ECO:0000256" key="19">
    <source>
        <dbReference type="ARBA" id="ARBA00022723"/>
    </source>
</evidence>
<dbReference type="FunFam" id="3.30.470.20:FF:000001">
    <property type="entry name" value="Carbamoyl-phosphate synthase large chain"/>
    <property type="match status" value="1"/>
</dbReference>
<feature type="domain" description="MGS-like" evidence="46">
    <location>
        <begin position="1321"/>
        <end position="1499"/>
    </location>
</feature>
<dbReference type="GO" id="GO:0004087">
    <property type="term" value="F:carbamoyl-phosphate synthase (ammonia) activity"/>
    <property type="evidence" value="ECO:0007669"/>
    <property type="project" value="UniProtKB-EC"/>
</dbReference>
<keyword evidence="23" id="KW-0862">Zinc</keyword>
<dbReference type="PROSITE" id="PS51273">
    <property type="entry name" value="GATASE_TYPE_1"/>
    <property type="match status" value="1"/>
</dbReference>
<dbReference type="EC" id="3.5.1.2" evidence="11"/>
<dbReference type="InterPro" id="IPR011059">
    <property type="entry name" value="Metal-dep_hydrolase_composite"/>
</dbReference>
<evidence type="ECO:0000256" key="35">
    <source>
        <dbReference type="ARBA" id="ARBA00048492"/>
    </source>
</evidence>
<dbReference type="FunFam" id="1.10.1030.10:FF:000002">
    <property type="entry name" value="Carbamoyl-phosphate synthase large chain"/>
    <property type="match status" value="1"/>
</dbReference>
<dbReference type="Pfam" id="PF02787">
    <property type="entry name" value="CPSase_L_D3"/>
    <property type="match status" value="1"/>
</dbReference>
<dbReference type="GO" id="GO:0006541">
    <property type="term" value="P:glutamine metabolic process"/>
    <property type="evidence" value="ECO:0007669"/>
    <property type="project" value="InterPro"/>
</dbReference>
<organism evidence="48">
    <name type="scientific">Hemiselmis andersenii</name>
    <name type="common">Cryptophyte alga</name>
    <dbReference type="NCBI Taxonomy" id="464988"/>
    <lineage>
        <taxon>Eukaryota</taxon>
        <taxon>Cryptophyceae</taxon>
        <taxon>Cryptomonadales</taxon>
        <taxon>Hemiselmidaceae</taxon>
        <taxon>Hemiselmis</taxon>
    </lineage>
</organism>
<dbReference type="EC" id="6.3.4.16" evidence="33"/>
<dbReference type="Pfam" id="PF02786">
    <property type="entry name" value="CPSase_L_D2"/>
    <property type="match status" value="2"/>
</dbReference>
<dbReference type="UniPathway" id="UPA00070">
    <property type="reaction ID" value="UER00115"/>
</dbReference>
<dbReference type="EC" id="3.5.2.3" evidence="10"/>
<dbReference type="FunFam" id="3.30.1490.20:FF:000001">
    <property type="entry name" value="Carbamoyl-phosphate synthase large chain"/>
    <property type="match status" value="1"/>
</dbReference>
<dbReference type="InterPro" id="IPR036480">
    <property type="entry name" value="CarbP_synth_ssu_N_sf"/>
</dbReference>
<evidence type="ECO:0000256" key="25">
    <source>
        <dbReference type="ARBA" id="ARBA00022842"/>
    </source>
</evidence>
<dbReference type="SUPFAM" id="SSF56059">
    <property type="entry name" value="Glutathione synthetase ATP-binding domain-like"/>
    <property type="match status" value="2"/>
</dbReference>
<keyword evidence="19" id="KW-0479">Metal-binding</keyword>
<evidence type="ECO:0000256" key="37">
    <source>
        <dbReference type="ARBA" id="ARBA00048859"/>
    </source>
</evidence>
<dbReference type="FunFam" id="3.40.50.20:FF:000001">
    <property type="entry name" value="Carbamoyl-phosphate synthase large chain"/>
    <property type="match status" value="1"/>
</dbReference>
<name>A0A6T8NUY1_HEMAN</name>
<evidence type="ECO:0000256" key="22">
    <source>
        <dbReference type="ARBA" id="ARBA00022801"/>
    </source>
</evidence>
<dbReference type="SMART" id="SM00851">
    <property type="entry name" value="MGS"/>
    <property type="match status" value="1"/>
</dbReference>
<dbReference type="PROSITE" id="PS00482">
    <property type="entry name" value="DIHYDROOROTASE_1"/>
    <property type="match status" value="1"/>
</dbReference>
<evidence type="ECO:0000256" key="6">
    <source>
        <dbReference type="ARBA" id="ARBA00004880"/>
    </source>
</evidence>
<dbReference type="NCBIfam" id="TIGR01369">
    <property type="entry name" value="CPSaseII_lrg"/>
    <property type="match status" value="1"/>
</dbReference>
<dbReference type="NCBIfam" id="NF003671">
    <property type="entry name" value="PRK05294.1"/>
    <property type="match status" value="1"/>
</dbReference>
<comment type="catalytic activity">
    <reaction evidence="38">
        <text>L-glutamine + H2O = L-glutamate + NH4(+)</text>
        <dbReference type="Rhea" id="RHEA:15889"/>
        <dbReference type="ChEBI" id="CHEBI:15377"/>
        <dbReference type="ChEBI" id="CHEBI:28938"/>
        <dbReference type="ChEBI" id="CHEBI:29985"/>
        <dbReference type="ChEBI" id="CHEBI:58359"/>
        <dbReference type="EC" id="3.5.1.2"/>
    </reaction>
</comment>
<dbReference type="Pfam" id="PF25596">
    <property type="entry name" value="CPSase_L_D1"/>
    <property type="match status" value="2"/>
</dbReference>
<evidence type="ECO:0000256" key="24">
    <source>
        <dbReference type="ARBA" id="ARBA00022840"/>
    </source>
</evidence>
<evidence type="ECO:0000256" key="16">
    <source>
        <dbReference type="ARBA" id="ARBA00022598"/>
    </source>
</evidence>
<dbReference type="CDD" id="cd01316">
    <property type="entry name" value="CAD_DHOase"/>
    <property type="match status" value="1"/>
</dbReference>
<dbReference type="GO" id="GO:0006207">
    <property type="term" value="P:'de novo' pyrimidine nucleobase biosynthetic process"/>
    <property type="evidence" value="ECO:0007669"/>
    <property type="project" value="InterPro"/>
</dbReference>
<dbReference type="PANTHER" id="PTHR11405:SF5">
    <property type="entry name" value="CAD PROTEIN"/>
    <property type="match status" value="1"/>
</dbReference>
<evidence type="ECO:0000256" key="20">
    <source>
        <dbReference type="ARBA" id="ARBA00022737"/>
    </source>
</evidence>
<dbReference type="SUPFAM" id="SSF51556">
    <property type="entry name" value="Metallo-dependent hydrolases"/>
    <property type="match status" value="1"/>
</dbReference>
<dbReference type="PROSITE" id="PS00097">
    <property type="entry name" value="CARBAMOYLTRANSFERASE"/>
    <property type="match status" value="1"/>
</dbReference>
<comment type="catalytic activity">
    <reaction evidence="36">
        <text>hydrogencarbonate + L-glutamine + 2 ATP + H2O = carbamoyl phosphate + L-glutamate + 2 ADP + phosphate + 2 H(+)</text>
        <dbReference type="Rhea" id="RHEA:18633"/>
        <dbReference type="ChEBI" id="CHEBI:15377"/>
        <dbReference type="ChEBI" id="CHEBI:15378"/>
        <dbReference type="ChEBI" id="CHEBI:17544"/>
        <dbReference type="ChEBI" id="CHEBI:29985"/>
        <dbReference type="ChEBI" id="CHEBI:30616"/>
        <dbReference type="ChEBI" id="CHEBI:43474"/>
        <dbReference type="ChEBI" id="CHEBI:58228"/>
        <dbReference type="ChEBI" id="CHEBI:58359"/>
        <dbReference type="ChEBI" id="CHEBI:456216"/>
        <dbReference type="EC" id="6.3.5.5"/>
    </reaction>
</comment>
<dbReference type="InterPro" id="IPR005483">
    <property type="entry name" value="CPSase_dom"/>
</dbReference>
<dbReference type="SUPFAM" id="SSF52440">
    <property type="entry name" value="PreATP-grasp domain"/>
    <property type="match status" value="2"/>
</dbReference>
<dbReference type="InterPro" id="IPR017926">
    <property type="entry name" value="GATASE"/>
</dbReference>
<dbReference type="PROSITE" id="PS00867">
    <property type="entry name" value="CPSASE_2"/>
    <property type="match status" value="2"/>
</dbReference>
<dbReference type="InterPro" id="IPR002082">
    <property type="entry name" value="Asp_carbamoyltransf"/>
</dbReference>
<dbReference type="PROSITE" id="PS51855">
    <property type="entry name" value="MGS"/>
    <property type="match status" value="1"/>
</dbReference>
<dbReference type="NCBIfam" id="NF002032">
    <property type="entry name" value="PRK00856.1"/>
    <property type="match status" value="1"/>
</dbReference>
<dbReference type="FunFam" id="3.40.50.1380:FF:000005">
    <property type="entry name" value="CAD protein-like isoform X1"/>
    <property type="match status" value="1"/>
</dbReference>
<dbReference type="SMART" id="SM01096">
    <property type="entry name" value="CPSase_L_D3"/>
    <property type="match status" value="1"/>
</dbReference>
<evidence type="ECO:0000256" key="18">
    <source>
        <dbReference type="ARBA" id="ARBA00022679"/>
    </source>
</evidence>
<evidence type="ECO:0000256" key="10">
    <source>
        <dbReference type="ARBA" id="ARBA00012860"/>
    </source>
</evidence>
<dbReference type="PRINTS" id="PR00101">
    <property type="entry name" value="ATCASE"/>
</dbReference>
<sequence>MSSPKMCKLVLADGSEWEGEAFGAEVSTSGEAVFQTGMVGYPEAMTDPSYARQILVITFPLVGNYGVPGSDVDEHGILKYFESHKIHIAGLVVSTLSADYSHWRAVKSLSDWMKESGVPGIQCVDTRALTKQLRATGTMLAKLVMQGDDYNKVPMNDPNKINLVAEVSCKAPKVFNPSGSVKVTMVDCGMKYNQLRCMIARGAAVKVVPWDHDFSKDSDWDGLFLSNGPGDPEMASTTVTNLRRMVQEMASGKRPVKPIFGICLGHQLLSLASGAKTYKLPFGNRGHNQPCTEVGTPHCFITSQNHGFAVDDKALPSGWMPLFRNENDQTNEGVVHESLPFFSVQFHPEARAGPCDTEGLFDCFLDTARASAAGQKTDLRAAIKRKCKDIIGSDKFDPEHLLKPTKVLVIGSGGLSIGQAGEFDYSGSQCIKALKEEGINTVLINPNVATVQTAKGLADKVYFLPVTPDYVTQVLKHERPDGVLLSFGGQTALNCGVALWRNGIFERYGCRVLGTPVESIIATEDRQIFSDKLNEINESIAPSQSADNVQEACDAAERLGFPVIVRAAFALGGLGSGFAYNMEEMRKLVNVSFSHSPQVLVERSLRGWKEIEYEVVRDMYGNCITVCNMENFDPLGIHTGESIVVAPSQTLDDHDYNMLRNTAIKVVRHIGVVGECNIQYALDPNSDSYYIIEVNARLSRSSALASKATGYPLAYVAAKLGLGKTLPELRNSVTKATTACFEPSLDYCVVKIPRWDLKKFPKVSNKIGSAMKSVGEVMAIGRRFEETIQKALRMIDSQDGFVTGVHPSSEEEIRDATDSRIHAIATAMWEGWSVEKIHKLSCIDNWFLNRLKEIDTHGKHLMTFQANSLPKHELVRAKQLGFSDKVVAKHTKASEIIIRQMRGSMGIAPIVKQIDTVAAEYPAFTNYLYLTYNAKIHDIPVSTNACVVLGSGVYRIGSSVEFDWCSVGCVRELRRLGHQTIVVNCNPETVSTDYDESDRLYFEEISFETVMDIYERENPHGVVLSVGGQASNNIAMALFRQNVRVLGTSPEMIDTAENRYKFSRMLDKLGIDQPQWKELTDVKVAKEFCQKVGYPCLVRPSYVLSGAAMNVAHSDEDLDEYLGHAVAVSKDYPVVISKFIENAKEIEIDAVAANGRVVACVISEHVENAGVHSGDATIVSPAQDLTEKTLEGVRDIMFSVAQALYISGPFNMQLMAKDDELKVIECNVRASRSFPFVSKALDLELIPMATRIFLGLSEGVPQTLQVGTANYVGVKVAQFSFNRLPGSDPTVGVDMMSTGEVACFGNDRGDAYMKGLISTGFKVPQAGQSILLSIGTYRAKQDFLPAAKLLLELGFKLYGSKGTADFYSENGIPIVHMDLPTDSEIGVDQDSLKDGQFGLVINIPAKSRFRRPASYNTQGYLTRTMAVKHSVPLITDIKCAKLFCEALHKYGVQPSVHTSMDCRTTNRTAVLPGLIDVHVHVREPGATHKEDWSTCTAAALAGGVTMVCAMPNTNPVIVDKQSFDHIRNIAASKARCDYAIWVGATMQNTEQVRQVGTAAVGLSMELDNATCATLQIDDLTVWMAHFESWPSELPIVVRAESKTLAAVLMMAMLYDRAIHVCALSRREEIMVVKEAKRRGAKVTCGVSPHHLFMCDEDAKGLGRRGAVHPPLAKREDMQALWDNMAIIDVFSSHHAPHTLSEKTADSPPPGFPGLETMLPLLLTAVSEGRLTIEDLVLRLHTNPILIFNLSEQHNTHVEVDLDREWTLPSLSDGHSKCGWTPFEGRKVTGKVSRVVLRGELVFLDGKVYADPGMGKEANTTVPPPLPPPAVSQRRSSTTVTDAKPPTAPTSFASRVKPLRVRSPSPERPASGRIGDVAAPLSSPKVPTSPAKRVPAYGEKVALKQDKATWKASPLVGSGTDSAQPLTTHIAPKELSDLRGHSVLSVRQFDRAFLHQLFNLAHDMRMFSQRGPLDMLRGMTMGSIFYEPSTRTSCSFTAAMQKLGGTVLSISEMQNSAVAKGESLEDFVRVMEGYCDVLVLRHPEKGAVQRASQAMRKPIINAGDGVGEHPTQALLDIFTIREEIGTVNGLTVSLCGDLKHGRTVHSLAYLLSLYDVKLRLVSPKGLEMPPSLVTELRARKITVTEHTSVEEVISETDVLYVTRVQKERFENLTEYEKVKGGTEVTAETLIKAKDSMILMHPLPRNTEISKECDLDPRAVYFRQAEHGMYVRMALLATVLGRA</sequence>
<dbReference type="InterPro" id="IPR006275">
    <property type="entry name" value="CPSase_lsu"/>
</dbReference>
<dbReference type="GO" id="GO:0044205">
    <property type="term" value="P:'de novo' UMP biosynthetic process"/>
    <property type="evidence" value="ECO:0007669"/>
    <property type="project" value="UniProtKB-UniPathway"/>
</dbReference>
<comment type="cofactor">
    <cofactor evidence="2">
        <name>Zn(2+)</name>
        <dbReference type="ChEBI" id="CHEBI:29105"/>
    </cofactor>
</comment>
<keyword evidence="24 43" id="KW-0067">ATP-binding</keyword>
<dbReference type="SUPFAM" id="SSF48108">
    <property type="entry name" value="Carbamoyl phosphate synthetase, large subunit connection domain"/>
    <property type="match status" value="1"/>
</dbReference>
<evidence type="ECO:0000256" key="17">
    <source>
        <dbReference type="ARBA" id="ARBA00022605"/>
    </source>
</evidence>
<evidence type="ECO:0000256" key="31">
    <source>
        <dbReference type="ARBA" id="ARBA00043984"/>
    </source>
</evidence>
<comment type="function">
    <text evidence="39">Multifunctional protein that encodes the first 3 enzymatic activities of the de novo pyrimidine pathway: carbamoylphosphate synthetase (CPSase; EC 6.3.5.5), aspartate transcarbamylase (ATCase; EC 2.1.3.2) and dihydroorotase (DHOase; EC 3.5.2.3). The CPSase-function is accomplished in 2 steps, by a glutamine-dependent amidotransferase activity (GATase) that binds and cleaves glutamine to produce ammonia, followed by an ammonium-dependent carbamoyl phosphate synthetase, which reacts with the ammonia, hydrogencarbonate and ATP to form carbamoyl phosphate. The endogenously produced carbamoyl phosphate is sequestered and channeled to the ATCase active site. ATCase then catalyzes the formation of carbamoyl-L-aspartate from L-aspartate and carbamoyl phosphate. In the last step, DHOase catalyzes the cyclization of carbamoyl aspartate to dihydroorotate.</text>
</comment>
<dbReference type="NCBIfam" id="TIGR01368">
    <property type="entry name" value="CPSaseIIsmall"/>
    <property type="match status" value="1"/>
</dbReference>
<comment type="similarity">
    <text evidence="31">In the N-terminal section; belongs to the CarA family.</text>
</comment>
<keyword evidence="15" id="KW-0055">Arginine biosynthesis</keyword>
<reference evidence="48" key="1">
    <citation type="submission" date="2021-01" db="EMBL/GenBank/DDBJ databases">
        <authorList>
            <person name="Corre E."/>
            <person name="Pelletier E."/>
            <person name="Niang G."/>
            <person name="Scheremetjew M."/>
            <person name="Finn R."/>
            <person name="Kale V."/>
            <person name="Holt S."/>
            <person name="Cochrane G."/>
            <person name="Meng A."/>
            <person name="Brown T."/>
            <person name="Cohen L."/>
        </authorList>
    </citation>
    <scope>NUCLEOTIDE SEQUENCE</scope>
    <source>
        <strain evidence="47">CCMP441</strain>
        <strain evidence="48">CCMP644</strain>
    </source>
</reference>
<dbReference type="NCBIfam" id="NF009475">
    <property type="entry name" value="PRK12838.1"/>
    <property type="match status" value="1"/>
</dbReference>
<dbReference type="Gene3D" id="3.20.20.140">
    <property type="entry name" value="Metal-dependent hydrolases"/>
    <property type="match status" value="1"/>
</dbReference>
<evidence type="ECO:0000256" key="23">
    <source>
        <dbReference type="ARBA" id="ARBA00022833"/>
    </source>
</evidence>
<dbReference type="Pfam" id="PF00117">
    <property type="entry name" value="GATase"/>
    <property type="match status" value="1"/>
</dbReference>
<comment type="subcellular location">
    <subcellularLocation>
        <location evidence="3">Cytoplasm</location>
    </subcellularLocation>
</comment>